<reference evidence="5" key="2">
    <citation type="submission" date="2016-01" db="EMBL/GenBank/DDBJ databases">
        <title>Six Aerococcus type strain genome sequencing and assembly using PacBio and Illumina Hiseq.</title>
        <authorList>
            <person name="Carkaci D."/>
            <person name="Dargis R."/>
            <person name="Nielsen X.C."/>
            <person name="Skovgaard O."/>
            <person name="Fuursted K."/>
            <person name="Christensen J.J."/>
        </authorList>
    </citation>
    <scope>NUCLEOTIDE SEQUENCE [LARGE SCALE GENOMIC DNA]</scope>
    <source>
        <strain evidence="5">CCUG42038B</strain>
    </source>
</reference>
<dbReference type="InterPro" id="IPR050770">
    <property type="entry name" value="Intradiol_RC_Dioxygenase"/>
</dbReference>
<comment type="similarity">
    <text evidence="1">Belongs to the intradiol ring-cleavage dioxygenase family.</text>
</comment>
<evidence type="ECO:0000313" key="5">
    <source>
        <dbReference type="Proteomes" id="UP000062260"/>
    </source>
</evidence>
<dbReference type="KEGG" id="auh:AWM75_00465"/>
<name>A0A0X8FJM5_9LACT</name>
<sequence length="233" mass="25923">MVILNPENNEETRRTPQQTVGPYVTLGLLNQEAGKDNNLLADGGKGKELVISGNLFASAGDPIFNVMVEIWQANADGVYNHPSEAHMPGFDADFVGFGRTITDERGYYEFRTILPGAIADHDHPELAQSPHIIIVVHASGVPHPLYTRVYFEDQEHNDNFLNNIPADKAKTLIAKRIEGDLEQVLYYHFDMVLEGEADELALETKVDGEEMADKPDGSGKPVTYFFSFDKDMI</sequence>
<dbReference type="AlphaFoldDB" id="A0A0X8FJM5"/>
<dbReference type="PANTHER" id="PTHR33711">
    <property type="entry name" value="DIOXYGENASE, PUTATIVE (AFU_ORTHOLOGUE AFUA_2G02910)-RELATED"/>
    <property type="match status" value="1"/>
</dbReference>
<dbReference type="InterPro" id="IPR000627">
    <property type="entry name" value="Intradiol_dOase_C"/>
</dbReference>
<dbReference type="InterPro" id="IPR015889">
    <property type="entry name" value="Intradiol_dOase_core"/>
</dbReference>
<dbReference type="GO" id="GO:0018578">
    <property type="term" value="F:protocatechuate 3,4-dioxygenase activity"/>
    <property type="evidence" value="ECO:0007669"/>
    <property type="project" value="InterPro"/>
</dbReference>
<dbReference type="PROSITE" id="PS00083">
    <property type="entry name" value="INTRADIOL_DIOXYGENAS"/>
    <property type="match status" value="1"/>
</dbReference>
<dbReference type="InterPro" id="IPR012786">
    <property type="entry name" value="Protocat_dOase_a"/>
</dbReference>
<dbReference type="EMBL" id="CP014163">
    <property type="protein sequence ID" value="AMB98555.1"/>
    <property type="molecule type" value="Genomic_DNA"/>
</dbReference>
<evidence type="ECO:0000313" key="4">
    <source>
        <dbReference type="EMBL" id="AMB98555.1"/>
    </source>
</evidence>
<dbReference type="RefSeq" id="WP_067977214.1">
    <property type="nucleotide sequence ID" value="NZ_CP014163.1"/>
</dbReference>
<dbReference type="Proteomes" id="UP000062260">
    <property type="component" value="Chromosome"/>
</dbReference>
<dbReference type="OrthoDB" id="9805815at2"/>
<keyword evidence="5" id="KW-1185">Reference proteome</keyword>
<protein>
    <submittedName>
        <fullName evidence="4">Uncharacterized protein</fullName>
    </submittedName>
</protein>
<dbReference type="NCBIfam" id="TIGR02423">
    <property type="entry name" value="protocat_alph"/>
    <property type="match status" value="1"/>
</dbReference>
<evidence type="ECO:0000256" key="2">
    <source>
        <dbReference type="ARBA" id="ARBA00022964"/>
    </source>
</evidence>
<evidence type="ECO:0000256" key="3">
    <source>
        <dbReference type="ARBA" id="ARBA00023002"/>
    </source>
</evidence>
<dbReference type="STRING" id="128944.AWM75_00465"/>
<organism evidence="4 5">
    <name type="scientific">Aerococcus urinaehominis</name>
    <dbReference type="NCBI Taxonomy" id="128944"/>
    <lineage>
        <taxon>Bacteria</taxon>
        <taxon>Bacillati</taxon>
        <taxon>Bacillota</taxon>
        <taxon>Bacilli</taxon>
        <taxon>Lactobacillales</taxon>
        <taxon>Aerococcaceae</taxon>
        <taxon>Aerococcus</taxon>
    </lineage>
</organism>
<evidence type="ECO:0000256" key="1">
    <source>
        <dbReference type="ARBA" id="ARBA00007825"/>
    </source>
</evidence>
<dbReference type="Gene3D" id="2.60.130.10">
    <property type="entry name" value="Aromatic compound dioxygenase"/>
    <property type="match status" value="1"/>
</dbReference>
<keyword evidence="3" id="KW-0560">Oxidoreductase</keyword>
<dbReference type="SUPFAM" id="SSF49482">
    <property type="entry name" value="Aromatic compound dioxygenase"/>
    <property type="match status" value="1"/>
</dbReference>
<reference evidence="4 5" key="1">
    <citation type="journal article" date="2016" name="Genome Announc.">
        <title>Complete Genome Sequences of Aerococcus christensenii CCUG 28831T, Aerococcus sanguinicola CCUG 43001T, Aerococcus urinae CCUG 36881T, Aerococcus urinaeequi CCUG 28094T, Aerococcus urinaehominis CCUG 42038 BT, and Aerococcus viridans CCUG 4311T.</title>
        <authorList>
            <person name="Carkaci D."/>
            <person name="Dargis R."/>
            <person name="Nielsen X.C."/>
            <person name="Skovgaard O."/>
            <person name="Fuursted K."/>
            <person name="Christensen J.J."/>
        </authorList>
    </citation>
    <scope>NUCLEOTIDE SEQUENCE [LARGE SCALE GENOMIC DNA]</scope>
    <source>
        <strain evidence="4 5">CCUG42038B</strain>
    </source>
</reference>
<dbReference type="PANTHER" id="PTHR33711:SF9">
    <property type="entry name" value="PROTOCATECHUATE 3,4-DIOXYGENASE ALPHA CHAIN"/>
    <property type="match status" value="1"/>
</dbReference>
<dbReference type="Pfam" id="PF00775">
    <property type="entry name" value="Dioxygenase_C"/>
    <property type="match status" value="1"/>
</dbReference>
<keyword evidence="2" id="KW-0223">Dioxygenase</keyword>
<gene>
    <name evidence="4" type="ORF">AWM75_00465</name>
</gene>
<accession>A0A0X8FJM5</accession>
<proteinExistence type="inferred from homology"/>
<dbReference type="GO" id="GO:0008199">
    <property type="term" value="F:ferric iron binding"/>
    <property type="evidence" value="ECO:0007669"/>
    <property type="project" value="InterPro"/>
</dbReference>